<dbReference type="Proteomes" id="UP000525078">
    <property type="component" value="Unassembled WGS sequence"/>
</dbReference>
<comment type="caution">
    <text evidence="7">The sequence shown here is derived from an EMBL/GenBank/DDBJ whole genome shotgun (WGS) entry which is preliminary data.</text>
</comment>
<name>A0A7J6GCH6_CANSA</name>
<keyword evidence="2 4" id="KW-0444">Lipid biosynthesis</keyword>
<dbReference type="SUPFAM" id="SSF51735">
    <property type="entry name" value="NAD(P)-binding Rossmann-fold domains"/>
    <property type="match status" value="1"/>
</dbReference>
<dbReference type="CDD" id="cd09071">
    <property type="entry name" value="FAR_C"/>
    <property type="match status" value="1"/>
</dbReference>
<dbReference type="GO" id="GO:0080019">
    <property type="term" value="F:alcohol-forming very long-chain fatty acyl-CoA reductase activity"/>
    <property type="evidence" value="ECO:0007669"/>
    <property type="project" value="InterPro"/>
</dbReference>
<dbReference type="InterPro" id="IPR033640">
    <property type="entry name" value="FAR_C"/>
</dbReference>
<evidence type="ECO:0000256" key="2">
    <source>
        <dbReference type="ARBA" id="ARBA00022516"/>
    </source>
</evidence>
<evidence type="ECO:0000256" key="1">
    <source>
        <dbReference type="ARBA" id="ARBA00005928"/>
    </source>
</evidence>
<organism evidence="7 8">
    <name type="scientific">Cannabis sativa</name>
    <name type="common">Hemp</name>
    <name type="synonym">Marijuana</name>
    <dbReference type="NCBI Taxonomy" id="3483"/>
    <lineage>
        <taxon>Eukaryota</taxon>
        <taxon>Viridiplantae</taxon>
        <taxon>Streptophyta</taxon>
        <taxon>Embryophyta</taxon>
        <taxon>Tracheophyta</taxon>
        <taxon>Spermatophyta</taxon>
        <taxon>Magnoliopsida</taxon>
        <taxon>eudicotyledons</taxon>
        <taxon>Gunneridae</taxon>
        <taxon>Pentapetalae</taxon>
        <taxon>rosids</taxon>
        <taxon>fabids</taxon>
        <taxon>Rosales</taxon>
        <taxon>Cannabaceae</taxon>
        <taxon>Cannabis</taxon>
    </lineage>
</organism>
<comment type="similarity">
    <text evidence="1 4">Belongs to the fatty acyl-CoA reductase family.</text>
</comment>
<keyword evidence="3 4" id="KW-0443">Lipid metabolism</keyword>
<keyword evidence="4" id="KW-0521">NADP</keyword>
<evidence type="ECO:0000259" key="6">
    <source>
        <dbReference type="Pfam" id="PF07993"/>
    </source>
</evidence>
<comment type="function">
    <text evidence="4">Catalyzes the reduction of fatty acyl-CoA to fatty alcohols.</text>
</comment>
<dbReference type="PANTHER" id="PTHR11011">
    <property type="entry name" value="MALE STERILITY PROTEIN 2-RELATED"/>
    <property type="match status" value="1"/>
</dbReference>
<evidence type="ECO:0000256" key="4">
    <source>
        <dbReference type="RuleBase" id="RU363097"/>
    </source>
</evidence>
<comment type="catalytic activity">
    <reaction evidence="4">
        <text>a long-chain fatty acyl-CoA + 2 NADPH + 2 H(+) = a long-chain primary fatty alcohol + 2 NADP(+) + CoA</text>
        <dbReference type="Rhea" id="RHEA:52716"/>
        <dbReference type="ChEBI" id="CHEBI:15378"/>
        <dbReference type="ChEBI" id="CHEBI:57287"/>
        <dbReference type="ChEBI" id="CHEBI:57783"/>
        <dbReference type="ChEBI" id="CHEBI:58349"/>
        <dbReference type="ChEBI" id="CHEBI:77396"/>
        <dbReference type="ChEBI" id="CHEBI:83139"/>
        <dbReference type="EC" id="1.2.1.84"/>
    </reaction>
</comment>
<keyword evidence="4" id="KW-0560">Oxidoreductase</keyword>
<dbReference type="Pfam" id="PF07993">
    <property type="entry name" value="NAD_binding_4"/>
    <property type="match status" value="1"/>
</dbReference>
<dbReference type="EC" id="1.2.1.84" evidence="4"/>
<dbReference type="PANTHER" id="PTHR11011:SF84">
    <property type="entry name" value="ACYL-COA REDUCTASE-LIKE PROTEIN, PUTATIVE-RELATED"/>
    <property type="match status" value="1"/>
</dbReference>
<dbReference type="InterPro" id="IPR013120">
    <property type="entry name" value="FAR_NAD-bd"/>
</dbReference>
<dbReference type="GO" id="GO:0102965">
    <property type="term" value="F:alcohol-forming long-chain fatty acyl-CoA reductase activity"/>
    <property type="evidence" value="ECO:0007669"/>
    <property type="project" value="UniProtKB-EC"/>
</dbReference>
<dbReference type="GO" id="GO:0035336">
    <property type="term" value="P:long-chain fatty-acyl-CoA metabolic process"/>
    <property type="evidence" value="ECO:0007669"/>
    <property type="project" value="TreeGrafter"/>
</dbReference>
<dbReference type="EMBL" id="JAATIP010000068">
    <property type="protein sequence ID" value="KAF4379829.1"/>
    <property type="molecule type" value="Genomic_DNA"/>
</dbReference>
<dbReference type="Gene3D" id="3.40.50.720">
    <property type="entry name" value="NAD(P)-binding Rossmann-like Domain"/>
    <property type="match status" value="1"/>
</dbReference>
<dbReference type="AlphaFoldDB" id="A0A7J6GCH6"/>
<accession>A0A7J6GCH6</accession>
<evidence type="ECO:0000313" key="8">
    <source>
        <dbReference type="Proteomes" id="UP000525078"/>
    </source>
</evidence>
<gene>
    <name evidence="7" type="ORF">F8388_023846</name>
</gene>
<dbReference type="Pfam" id="PF03015">
    <property type="entry name" value="Sterile"/>
    <property type="match status" value="1"/>
</dbReference>
<evidence type="ECO:0000313" key="7">
    <source>
        <dbReference type="EMBL" id="KAF4379829.1"/>
    </source>
</evidence>
<evidence type="ECO:0000256" key="3">
    <source>
        <dbReference type="ARBA" id="ARBA00023098"/>
    </source>
</evidence>
<protein>
    <recommendedName>
        <fullName evidence="4">Fatty acyl-CoA reductase</fullName>
        <ecNumber evidence="4">1.2.1.84</ecNumber>
    </recommendedName>
</protein>
<dbReference type="InterPro" id="IPR026055">
    <property type="entry name" value="FAR"/>
</dbReference>
<feature type="domain" description="Thioester reductase (TE)" evidence="6">
    <location>
        <begin position="11"/>
        <end position="269"/>
    </location>
</feature>
<sequence>MRFLENKTILVTGAAGFLAKLLVEKILRVSPNVKKIYLLLRTSDTNSARHRMHNEVIEKEVFRVLREERGKDFDEFIEQKLEAIGGDISFEDLRIEDIHLRHQIWDNLDIIINSAATTDFYERYDYSLSINTMGVVHILNFAKKCRKKITLLHISTAYVCGEVEGVIEERAFEIGGTLKKSRSSNNNNNNNNNKLDFELEKQLVQQKLYQLQQQQASQQTITTTMKEFGIQRTVDSVIIGYAKGKVTCFLGNPKLILDLIPADMVVNAVFMAIQAQDKKDSGIIYQVGSSMRNPINISQIYNSSFRYFTENPLISKIDKKPIRVGKLTFFKTLTTFQIYLTIRFILPLKIWYLISRVIWYGDSKDKYSEYMKKINSVIHLVQLYKPYVLFNGIFDDLNLERLRQNAKDESEDEALLLNCDPKCIVWEDYMINTHIPGLLNYVYYK</sequence>
<dbReference type="GO" id="GO:0010345">
    <property type="term" value="P:suberin biosynthetic process"/>
    <property type="evidence" value="ECO:0007669"/>
    <property type="project" value="TreeGrafter"/>
</dbReference>
<dbReference type="InterPro" id="IPR036291">
    <property type="entry name" value="NAD(P)-bd_dom_sf"/>
</dbReference>
<evidence type="ECO:0000259" key="5">
    <source>
        <dbReference type="Pfam" id="PF03015"/>
    </source>
</evidence>
<feature type="domain" description="Fatty acyl-CoA reductase C-terminal" evidence="5">
    <location>
        <begin position="363"/>
        <end position="442"/>
    </location>
</feature>
<proteinExistence type="inferred from homology"/>
<reference evidence="7 8" key="1">
    <citation type="journal article" date="2020" name="bioRxiv">
        <title>Sequence and annotation of 42 cannabis genomes reveals extensive copy number variation in cannabinoid synthesis and pathogen resistance genes.</title>
        <authorList>
            <person name="Mckernan K.J."/>
            <person name="Helbert Y."/>
            <person name="Kane L.T."/>
            <person name="Ebling H."/>
            <person name="Zhang L."/>
            <person name="Liu B."/>
            <person name="Eaton Z."/>
            <person name="Mclaughlin S."/>
            <person name="Kingan S."/>
            <person name="Baybayan P."/>
            <person name="Concepcion G."/>
            <person name="Jordan M."/>
            <person name="Riva A."/>
            <person name="Barbazuk W."/>
            <person name="Harkins T."/>
        </authorList>
    </citation>
    <scope>NUCLEOTIDE SEQUENCE [LARGE SCALE GENOMIC DNA]</scope>
    <source>
        <strain evidence="8">cv. Jamaican Lion 4</strain>
        <tissue evidence="7">Leaf</tissue>
    </source>
</reference>